<evidence type="ECO:0000313" key="3">
    <source>
        <dbReference type="EMBL" id="BBY30248.1"/>
    </source>
</evidence>
<dbReference type="SMART" id="SM00829">
    <property type="entry name" value="PKS_ER"/>
    <property type="match status" value="1"/>
</dbReference>
<evidence type="ECO:0000313" key="4">
    <source>
        <dbReference type="Proteomes" id="UP000467193"/>
    </source>
</evidence>
<gene>
    <name evidence="3" type="ORF">MSEDJ_43440</name>
</gene>
<dbReference type="InterPro" id="IPR041694">
    <property type="entry name" value="ADH_N_2"/>
</dbReference>
<name>A0A7I7QV69_9MYCO</name>
<dbReference type="Proteomes" id="UP000467193">
    <property type="component" value="Chromosome"/>
</dbReference>
<feature type="domain" description="Enoyl reductase (ER)" evidence="2">
    <location>
        <begin position="17"/>
        <end position="331"/>
    </location>
</feature>
<dbReference type="Pfam" id="PF16884">
    <property type="entry name" value="ADH_N_2"/>
    <property type="match status" value="1"/>
</dbReference>
<dbReference type="PANTHER" id="PTHR43205:SF42">
    <property type="entry name" value="ALCOHOL DEHYDROGENASE, ZINC-CONTAINING (AFU_ORTHOLOGUE AFUA_7G04530)"/>
    <property type="match status" value="1"/>
</dbReference>
<dbReference type="Pfam" id="PF00107">
    <property type="entry name" value="ADH_zinc_N"/>
    <property type="match status" value="1"/>
</dbReference>
<dbReference type="PANTHER" id="PTHR43205">
    <property type="entry name" value="PROSTAGLANDIN REDUCTASE"/>
    <property type="match status" value="1"/>
</dbReference>
<evidence type="ECO:0000256" key="1">
    <source>
        <dbReference type="ARBA" id="ARBA00023002"/>
    </source>
</evidence>
<dbReference type="InterPro" id="IPR036291">
    <property type="entry name" value="NAD(P)-bd_dom_sf"/>
</dbReference>
<dbReference type="SUPFAM" id="SSF51735">
    <property type="entry name" value="NAD(P)-binding Rossmann-fold domains"/>
    <property type="match status" value="1"/>
</dbReference>
<dbReference type="AlphaFoldDB" id="A0A7I7QV69"/>
<dbReference type="InterPro" id="IPR011032">
    <property type="entry name" value="GroES-like_sf"/>
</dbReference>
<dbReference type="Gene3D" id="3.90.180.10">
    <property type="entry name" value="Medium-chain alcohol dehydrogenases, catalytic domain"/>
    <property type="match status" value="1"/>
</dbReference>
<protein>
    <submittedName>
        <fullName evidence="3">NADP-dependent oxidoreductase</fullName>
    </submittedName>
</protein>
<dbReference type="InterPro" id="IPR013149">
    <property type="entry name" value="ADH-like_C"/>
</dbReference>
<dbReference type="SUPFAM" id="SSF50129">
    <property type="entry name" value="GroES-like"/>
    <property type="match status" value="1"/>
</dbReference>
<sequence>MPDSVNRQVLLRRRPTGLVAPDDTELVESPMPEPAEGEALLRTTYVGIDAAVRTWLDDQPSYLPPVGLGEVIRAAGIGEVVASRCDAYAVGDLVTTLSGFQEYCLIRDDLFSTPMPGLTDQLAIMSVYGPTGATAYFGMTDIGRPKEGETVVVSAAAGATGSIAGQIAKVHGARVVGIAGGPQKCEAVVESFGFDACIDYREADLASAVKAHCPRGVDVYFDNVGGPILDAVLGRLARNARVVLCGVISSYLSGEHPGPSNYVNLLAKTATMQGFNALDQWGRFDEAFTALHRWEQDGLLKHRQTIYHGIESCVDALNGMFTGANVGKMLVEVGAPTTGP</sequence>
<keyword evidence="4" id="KW-1185">Reference proteome</keyword>
<dbReference type="GO" id="GO:0016628">
    <property type="term" value="F:oxidoreductase activity, acting on the CH-CH group of donors, NAD or NADP as acceptor"/>
    <property type="evidence" value="ECO:0007669"/>
    <property type="project" value="InterPro"/>
</dbReference>
<dbReference type="InterPro" id="IPR045010">
    <property type="entry name" value="MDR_fam"/>
</dbReference>
<dbReference type="KEGG" id="msei:MSEDJ_43440"/>
<dbReference type="CDD" id="cd05288">
    <property type="entry name" value="PGDH"/>
    <property type="match status" value="1"/>
</dbReference>
<dbReference type="FunFam" id="3.40.50.720:FF:000121">
    <property type="entry name" value="Prostaglandin reductase 2"/>
    <property type="match status" value="1"/>
</dbReference>
<dbReference type="RefSeq" id="WP_163799601.1">
    <property type="nucleotide sequence ID" value="NZ_AP022588.1"/>
</dbReference>
<keyword evidence="1" id="KW-0560">Oxidoreductase</keyword>
<organism evidence="3 4">
    <name type="scientific">Mycolicibacterium sediminis</name>
    <dbReference type="NCBI Taxonomy" id="1286180"/>
    <lineage>
        <taxon>Bacteria</taxon>
        <taxon>Bacillati</taxon>
        <taxon>Actinomycetota</taxon>
        <taxon>Actinomycetes</taxon>
        <taxon>Mycobacteriales</taxon>
        <taxon>Mycobacteriaceae</taxon>
        <taxon>Mycolicibacterium</taxon>
    </lineage>
</organism>
<proteinExistence type="predicted"/>
<evidence type="ECO:0000259" key="2">
    <source>
        <dbReference type="SMART" id="SM00829"/>
    </source>
</evidence>
<dbReference type="EMBL" id="AP022588">
    <property type="protein sequence ID" value="BBY30248.1"/>
    <property type="molecule type" value="Genomic_DNA"/>
</dbReference>
<dbReference type="InterPro" id="IPR020843">
    <property type="entry name" value="ER"/>
</dbReference>
<dbReference type="Gene3D" id="3.40.50.720">
    <property type="entry name" value="NAD(P)-binding Rossmann-like Domain"/>
    <property type="match status" value="1"/>
</dbReference>
<accession>A0A7I7QV69</accession>
<reference evidence="3 4" key="1">
    <citation type="journal article" date="2019" name="Emerg. Microbes Infect.">
        <title>Comprehensive subspecies identification of 175 nontuberculous mycobacteria species based on 7547 genomic profiles.</title>
        <authorList>
            <person name="Matsumoto Y."/>
            <person name="Kinjo T."/>
            <person name="Motooka D."/>
            <person name="Nabeya D."/>
            <person name="Jung N."/>
            <person name="Uechi K."/>
            <person name="Horii T."/>
            <person name="Iida T."/>
            <person name="Fujita J."/>
            <person name="Nakamura S."/>
        </authorList>
    </citation>
    <scope>NUCLEOTIDE SEQUENCE [LARGE SCALE GENOMIC DNA]</scope>
    <source>
        <strain evidence="3 4">JCM 17899</strain>
    </source>
</reference>